<evidence type="ECO:0000313" key="1">
    <source>
        <dbReference type="EMBL" id="QPJ85328.1"/>
    </source>
</evidence>
<organism evidence="1 2">
    <name type="scientific">Candidatus Sarcina troglodytae</name>
    <dbReference type="NCBI Taxonomy" id="2726954"/>
    <lineage>
        <taxon>Bacteria</taxon>
        <taxon>Bacillati</taxon>
        <taxon>Bacillota</taxon>
        <taxon>Clostridia</taxon>
        <taxon>Eubacteriales</taxon>
        <taxon>Clostridiaceae</taxon>
        <taxon>Sarcina</taxon>
    </lineage>
</organism>
<dbReference type="Proteomes" id="UP000594603">
    <property type="component" value="Chromosome"/>
</dbReference>
<keyword evidence="2" id="KW-1185">Reference proteome</keyword>
<sequence>MYYSKKDIKILLDKIDNEQDKFFILAIYNCIRGRSYEDLAELKVTDINFNKKEIYVNGRTVEMDDYFVEVTKEALKQQIYRKKGDKANHKEYEINTKSEYVLRPKPCVQTANGLAPYSPNGLSFKKFNLEKYMGEKFDMASLYRSGLINILIKLNMDLEIGKYRFDRLLRELKLKGTYKDVIVEMKEVLESKRYLEEYI</sequence>
<proteinExistence type="predicted"/>
<reference evidence="1" key="1">
    <citation type="submission" date="2020-04" db="EMBL/GenBank/DDBJ databases">
        <title>A novel bacterium ('Candidatus Sarcina troglodytae' sp. nov.) linked to a protracted, uniformly lethal epizootic among sanctuary western chimpanzees (Pan troglodytes verus) in Sierra Leone.</title>
        <authorList>
            <person name="Owens L.A."/>
            <person name="Colitti B."/>
            <person name="Hirji I."/>
            <person name="Pizaro A."/>
            <person name="Jaffe J.E."/>
            <person name="Moittie S."/>
            <person name="Bishop-Lilly K.A."/>
            <person name="Estrella L.A."/>
            <person name="Voegtly L.J."/>
            <person name="Kuhn J.H."/>
            <person name="Suen G."/>
            <person name="Deblois C.L."/>
            <person name="Dunn C."/>
            <person name="Juan-Salles C."/>
            <person name="Goldberg T.L."/>
        </authorList>
    </citation>
    <scope>NUCLEOTIDE SEQUENCE</scope>
    <source>
        <strain evidence="1">JB2</strain>
    </source>
</reference>
<evidence type="ECO:0000313" key="2">
    <source>
        <dbReference type="Proteomes" id="UP000594603"/>
    </source>
</evidence>
<gene>
    <name evidence="1" type="ORF">HH195_05115</name>
</gene>
<name>A0ACD1BD82_9CLOT</name>
<dbReference type="EMBL" id="CP051754">
    <property type="protein sequence ID" value="QPJ85328.1"/>
    <property type="molecule type" value="Genomic_DNA"/>
</dbReference>
<protein>
    <submittedName>
        <fullName evidence="1">Uncharacterized protein</fullName>
    </submittedName>
</protein>
<accession>A0ACD1BD82</accession>